<keyword evidence="2" id="KW-1185">Reference proteome</keyword>
<dbReference type="EMBL" id="JAPFFF010000026">
    <property type="protein sequence ID" value="KAK8849331.1"/>
    <property type="molecule type" value="Genomic_DNA"/>
</dbReference>
<reference evidence="1 2" key="1">
    <citation type="submission" date="2024-04" db="EMBL/GenBank/DDBJ databases">
        <title>Tritrichomonas musculus Genome.</title>
        <authorList>
            <person name="Alves-Ferreira E."/>
            <person name="Grigg M."/>
            <person name="Lorenzi H."/>
            <person name="Galac M."/>
        </authorList>
    </citation>
    <scope>NUCLEOTIDE SEQUENCE [LARGE SCALE GENOMIC DNA]</scope>
    <source>
        <strain evidence="1 2">EAF2021</strain>
    </source>
</reference>
<evidence type="ECO:0000313" key="1">
    <source>
        <dbReference type="EMBL" id="KAK8849331.1"/>
    </source>
</evidence>
<accession>A0ABR2HME1</accession>
<sequence length="212" mass="25406">MNESWKDEFKEKITKRYSNANPNEYNCFLLIQELKKEINSILPHYDIDIIKFCDNVLYDLREKEISNKREFLASELSESSKLHLAYIENVINKKQFWESDQENIVWSHELFLKNEYLSIIQYSFPEAIFSDLYENCIDILKEQTSIGVNDINSFFRPFRLKLLRKYGHNCADPDEHIHKGTNYKMKETEHTKKIKIMIETDGDLKDFIPQDF</sequence>
<gene>
    <name evidence="1" type="ORF">M9Y10_018703</name>
</gene>
<comment type="caution">
    <text evidence="1">The sequence shown here is derived from an EMBL/GenBank/DDBJ whole genome shotgun (WGS) entry which is preliminary data.</text>
</comment>
<proteinExistence type="predicted"/>
<name>A0ABR2HME1_9EUKA</name>
<organism evidence="1 2">
    <name type="scientific">Tritrichomonas musculus</name>
    <dbReference type="NCBI Taxonomy" id="1915356"/>
    <lineage>
        <taxon>Eukaryota</taxon>
        <taxon>Metamonada</taxon>
        <taxon>Parabasalia</taxon>
        <taxon>Tritrichomonadida</taxon>
        <taxon>Tritrichomonadidae</taxon>
        <taxon>Tritrichomonas</taxon>
    </lineage>
</organism>
<evidence type="ECO:0000313" key="2">
    <source>
        <dbReference type="Proteomes" id="UP001470230"/>
    </source>
</evidence>
<protein>
    <submittedName>
        <fullName evidence="1">Uncharacterized protein</fullName>
    </submittedName>
</protein>
<dbReference type="Proteomes" id="UP001470230">
    <property type="component" value="Unassembled WGS sequence"/>
</dbReference>